<accession>A0A0K1P9S5</accession>
<dbReference type="Proteomes" id="UP000055590">
    <property type="component" value="Chromosome"/>
</dbReference>
<evidence type="ECO:0000313" key="2">
    <source>
        <dbReference type="Proteomes" id="UP000055590"/>
    </source>
</evidence>
<dbReference type="KEGG" id="vin:AKJ08_0251"/>
<dbReference type="InterPro" id="IPR036188">
    <property type="entry name" value="FAD/NAD-bd_sf"/>
</dbReference>
<dbReference type="SUPFAM" id="SSF51905">
    <property type="entry name" value="FAD/NAD(P)-binding domain"/>
    <property type="match status" value="1"/>
</dbReference>
<reference evidence="1 2" key="1">
    <citation type="submission" date="2015-08" db="EMBL/GenBank/DDBJ databases">
        <authorList>
            <person name="Babu N.S."/>
            <person name="Beckwith C.J."/>
            <person name="Beseler K.G."/>
            <person name="Brison A."/>
            <person name="Carone J.V."/>
            <person name="Caskin T.P."/>
            <person name="Diamond M."/>
            <person name="Durham M.E."/>
            <person name="Foxe J.M."/>
            <person name="Go M."/>
            <person name="Henderson B.A."/>
            <person name="Jones I.B."/>
            <person name="McGettigan J.A."/>
            <person name="Micheletti S.J."/>
            <person name="Nasrallah M.E."/>
            <person name="Ortiz D."/>
            <person name="Piller C.R."/>
            <person name="Privatt S.R."/>
            <person name="Schneider S.L."/>
            <person name="Sharp S."/>
            <person name="Smith T.C."/>
            <person name="Stanton J.D."/>
            <person name="Ullery H.E."/>
            <person name="Wilson R.J."/>
            <person name="Serrano M.G."/>
            <person name="Buck G."/>
            <person name="Lee V."/>
            <person name="Wang Y."/>
            <person name="Carvalho R."/>
            <person name="Voegtly L."/>
            <person name="Shi R."/>
            <person name="Duckworth R."/>
            <person name="Johnson A."/>
            <person name="Loviza R."/>
            <person name="Walstead R."/>
            <person name="Shah Z."/>
            <person name="Kiflezghi M."/>
            <person name="Wade K."/>
            <person name="Ball S.L."/>
            <person name="Bradley K.W."/>
            <person name="Asai D.J."/>
            <person name="Bowman C.A."/>
            <person name="Russell D.A."/>
            <person name="Pope W.H."/>
            <person name="Jacobs-Sera D."/>
            <person name="Hendrix R.W."/>
            <person name="Hatfull G.F."/>
        </authorList>
    </citation>
    <scope>NUCLEOTIDE SEQUENCE [LARGE SCALE GENOMIC DNA]</scope>
    <source>
        <strain evidence="1 2">DSM 27710</strain>
    </source>
</reference>
<gene>
    <name evidence="1" type="ORF">AKJ08_0251</name>
</gene>
<dbReference type="EMBL" id="CP012332">
    <property type="protein sequence ID" value="AKU89864.1"/>
    <property type="molecule type" value="Genomic_DNA"/>
</dbReference>
<dbReference type="STRING" id="1391653.AKJ08_0251"/>
<dbReference type="RefSeq" id="WP_157370389.1">
    <property type="nucleotide sequence ID" value="NZ_CP012332.1"/>
</dbReference>
<evidence type="ECO:0000313" key="1">
    <source>
        <dbReference type="EMBL" id="AKU89864.1"/>
    </source>
</evidence>
<name>A0A0K1P9S5_9BACT</name>
<organism evidence="1 2">
    <name type="scientific">Vulgatibacter incomptus</name>
    <dbReference type="NCBI Taxonomy" id="1391653"/>
    <lineage>
        <taxon>Bacteria</taxon>
        <taxon>Pseudomonadati</taxon>
        <taxon>Myxococcota</taxon>
        <taxon>Myxococcia</taxon>
        <taxon>Myxococcales</taxon>
        <taxon>Cystobacterineae</taxon>
        <taxon>Vulgatibacteraceae</taxon>
        <taxon>Vulgatibacter</taxon>
    </lineage>
</organism>
<proteinExistence type="predicted"/>
<keyword evidence="2" id="KW-1185">Reference proteome</keyword>
<dbReference type="OrthoDB" id="5511643at2"/>
<protein>
    <submittedName>
        <fullName evidence="1">Neurosporene desaturase</fullName>
    </submittedName>
</protein>
<dbReference type="AlphaFoldDB" id="A0A0K1P9S5"/>
<sequence length="468" mass="49712">MSGSRRPTQLYDAIVLGSELPGLVAGALLAKRNLRVLVVDDGGPYDHHEAGGFRLPQRPTILPTPKAAPALHALLDELGAIPAWSRSARPLAEGLQLFLPRARLELRPSRDARVASLVRAFGPDGEAQARSLDLAADGMATLDRLLAGRLPPDGWLERRSHARLAARCEKELTELPIDRSHPVGEALLGLHGFASNLAGDASPTGFLRATMPLLSEACRLPGHGLASLLRAFIASHRGDFAGEPGAPAIAEELVVERGGVSGVRLAGFSEPHRGRICFAATDLDRISSLLASSRAQRKLVRQAGLVSAPQRLVVSNLVVAKDAIPPGLGELVLVSGFGRPALVELDVARKANGAIDEGLRTVTAASLAPADQAEEASGARLDAILEEVLPFHERHVRFRARPPRSEARVELTSDGTTALSGLPLRSSIDRLLVANRSVLPGLGLEGELLVGTRLARLAEEQIRKIRPS</sequence>